<dbReference type="AlphaFoldDB" id="A0A7K4N030"/>
<gene>
    <name evidence="2" type="ORF">HX834_05350</name>
</gene>
<dbReference type="EMBL" id="JACATA010000018">
    <property type="protein sequence ID" value="NWJ68752.1"/>
    <property type="molecule type" value="Genomic_DNA"/>
</dbReference>
<keyword evidence="1" id="KW-0472">Membrane</keyword>
<protein>
    <submittedName>
        <fullName evidence="2">PEFG-CTERM sorting domain-containing protein</fullName>
    </submittedName>
</protein>
<evidence type="ECO:0000313" key="3">
    <source>
        <dbReference type="Proteomes" id="UP000554454"/>
    </source>
</evidence>
<name>A0A7K4N030_9ARCH</name>
<keyword evidence="1" id="KW-1133">Transmembrane helix</keyword>
<keyword evidence="1" id="KW-0812">Transmembrane</keyword>
<accession>A0A7K4N030</accession>
<comment type="caution">
    <text evidence="2">The sequence shown here is derived from an EMBL/GenBank/DDBJ whole genome shotgun (WGS) entry which is preliminary data.</text>
</comment>
<dbReference type="NCBIfam" id="TIGR04296">
    <property type="entry name" value="PEFG-CTERM"/>
    <property type="match status" value="1"/>
</dbReference>
<dbReference type="InterPro" id="IPR027560">
    <property type="entry name" value="PEFG-CTERM"/>
</dbReference>
<organism evidence="2 3">
    <name type="scientific">Marine Group I thaumarchaeote</name>
    <dbReference type="NCBI Taxonomy" id="2511932"/>
    <lineage>
        <taxon>Archaea</taxon>
        <taxon>Nitrososphaerota</taxon>
        <taxon>Marine Group I</taxon>
    </lineage>
</organism>
<reference evidence="2 3" key="1">
    <citation type="journal article" date="2019" name="Environ. Microbiol.">
        <title>Genomics insights into ecotype formation of ammonia-oxidizing archaea in the deep ocean.</title>
        <authorList>
            <person name="Wang Y."/>
            <person name="Huang J.M."/>
            <person name="Cui G.J."/>
            <person name="Nunoura T."/>
            <person name="Takaki Y."/>
            <person name="Li W.L."/>
            <person name="Li J."/>
            <person name="Gao Z.M."/>
            <person name="Takai K."/>
            <person name="Zhang A.Q."/>
            <person name="Stepanauskas R."/>
        </authorList>
    </citation>
    <scope>NUCLEOTIDE SEQUENCE [LARGE SCALE GENOMIC DNA]</scope>
    <source>
        <strain evidence="2 3">D17</strain>
    </source>
</reference>
<proteinExistence type="predicted"/>
<evidence type="ECO:0000256" key="1">
    <source>
        <dbReference type="SAM" id="Phobius"/>
    </source>
</evidence>
<feature type="transmembrane region" description="Helical" evidence="1">
    <location>
        <begin position="299"/>
        <end position="319"/>
    </location>
</feature>
<evidence type="ECO:0000313" key="2">
    <source>
        <dbReference type="EMBL" id="NWJ68752.1"/>
    </source>
</evidence>
<dbReference type="Proteomes" id="UP000554454">
    <property type="component" value="Unassembled WGS sequence"/>
</dbReference>
<keyword evidence="3" id="KW-1185">Reference proteome</keyword>
<sequence length="329" mass="35066">MEYFFLKIIKDTIMLKSNSANLLLILTAVSLFLITSIVTVQAEMKNGDNLNLHYTVGDKVTLSFSPVLPVIHVDHQVVVAKDGNEIWSQTFHDHDGNLEIEITPTDSSSFSVTGGADIGGKTSTGAFMVSGPVFNEMGTYSVTGTITGIEFIPLPIPLADEFSIEIAGSEEMDMGGMEMKSMGEHQVSAISSDGSLIVNVDTSDPVAGEMMSVTVTITTDKKVHQTNANYDIIITQDGKTVLSETDVYTTHGEGEHMTDVLESSNPVDVQVTLQGIGKPGELKTGAMGEAISFHVVPEFGTIAMIVLAVAVVSIIAITAKTKIALIPKL</sequence>